<evidence type="ECO:0000313" key="2">
    <source>
        <dbReference type="EMBL" id="KAL1259970.1"/>
    </source>
</evidence>
<evidence type="ECO:0000256" key="1">
    <source>
        <dbReference type="SAM" id="MobiDB-lite"/>
    </source>
</evidence>
<dbReference type="EMBL" id="JAYMGO010000016">
    <property type="protein sequence ID" value="KAL1259970.1"/>
    <property type="molecule type" value="Genomic_DNA"/>
</dbReference>
<keyword evidence="3" id="KW-1185">Reference proteome</keyword>
<protein>
    <submittedName>
        <fullName evidence="2">Uncharacterized protein</fullName>
    </submittedName>
</protein>
<dbReference type="Proteomes" id="UP001558613">
    <property type="component" value="Unassembled WGS sequence"/>
</dbReference>
<comment type="caution">
    <text evidence="2">The sequence shown here is derived from an EMBL/GenBank/DDBJ whole genome shotgun (WGS) entry which is preliminary data.</text>
</comment>
<name>A0ABR3M4E6_9TELE</name>
<organism evidence="2 3">
    <name type="scientific">Cirrhinus molitorella</name>
    <name type="common">mud carp</name>
    <dbReference type="NCBI Taxonomy" id="172907"/>
    <lineage>
        <taxon>Eukaryota</taxon>
        <taxon>Metazoa</taxon>
        <taxon>Chordata</taxon>
        <taxon>Craniata</taxon>
        <taxon>Vertebrata</taxon>
        <taxon>Euteleostomi</taxon>
        <taxon>Actinopterygii</taxon>
        <taxon>Neopterygii</taxon>
        <taxon>Teleostei</taxon>
        <taxon>Ostariophysi</taxon>
        <taxon>Cypriniformes</taxon>
        <taxon>Cyprinidae</taxon>
        <taxon>Labeoninae</taxon>
        <taxon>Labeonini</taxon>
        <taxon>Cirrhinus</taxon>
    </lineage>
</organism>
<gene>
    <name evidence="2" type="ORF">QQF64_010547</name>
</gene>
<sequence length="99" mass="11041">MSGSPIGRRNHISSRMSAPDSGVRHARRRTQMEDQLRRLAQDGHQNRRISKCLLSDVPGRPSMAWWVSMGVDDSVSLKPLKNKGSSCIWTSVNAPGTQR</sequence>
<reference evidence="2 3" key="1">
    <citation type="submission" date="2023-09" db="EMBL/GenBank/DDBJ databases">
        <authorList>
            <person name="Wang M."/>
        </authorList>
    </citation>
    <scope>NUCLEOTIDE SEQUENCE [LARGE SCALE GENOMIC DNA]</scope>
    <source>
        <strain evidence="2">GT-2023</strain>
        <tissue evidence="2">Liver</tissue>
    </source>
</reference>
<feature type="region of interest" description="Disordered" evidence="1">
    <location>
        <begin position="1"/>
        <end position="31"/>
    </location>
</feature>
<evidence type="ECO:0000313" key="3">
    <source>
        <dbReference type="Proteomes" id="UP001558613"/>
    </source>
</evidence>
<proteinExistence type="predicted"/>
<accession>A0ABR3M4E6</accession>